<dbReference type="InterPro" id="IPR004535">
    <property type="entry name" value="Transl_elong_SelB"/>
</dbReference>
<evidence type="ECO:0000256" key="8">
    <source>
        <dbReference type="ARBA" id="ARBA00031615"/>
    </source>
</evidence>
<feature type="domain" description="Tr-type G" evidence="9">
    <location>
        <begin position="7"/>
        <end position="179"/>
    </location>
</feature>
<dbReference type="Gene3D" id="3.40.50.300">
    <property type="entry name" value="P-loop containing nucleotide triphosphate hydrolases"/>
    <property type="match status" value="1"/>
</dbReference>
<dbReference type="RefSeq" id="WP_055466725.1">
    <property type="nucleotide sequence ID" value="NZ_LKHS01000017.1"/>
</dbReference>
<evidence type="ECO:0000256" key="4">
    <source>
        <dbReference type="ARBA" id="ARBA00022741"/>
    </source>
</evidence>
<dbReference type="InterPro" id="IPR005225">
    <property type="entry name" value="Small_GTP-bd"/>
</dbReference>
<evidence type="ECO:0000256" key="7">
    <source>
        <dbReference type="ARBA" id="ARBA00025526"/>
    </source>
</evidence>
<dbReference type="PROSITE" id="PS51722">
    <property type="entry name" value="G_TR_2"/>
    <property type="match status" value="1"/>
</dbReference>
<dbReference type="Pfam" id="PF09107">
    <property type="entry name" value="WHD_3rd_SelB"/>
    <property type="match status" value="1"/>
</dbReference>
<sequence length="603" mass="66307">MSGIDTSPQTVIGLAGHVDHGKTTLVKALTGMMTARPHEQALGMTQDLGFAHFEDEQGRTIGIIDVPGHERYVRNMVAGVWHINILLLVISATEGCMPMTFAHMRLARAMGVKDIVVCINKSDLVSEQVLADVEESALESIMDVTGIVPEVVCVSALTGHNIETLRQTLLDMVARVEPSDVMPGDATTPLLYVDRVFVANGVGTIVTGTLAQGTVSVGDKLFSPNGGTTGAVRSIQCYHQQVHDVTATCRVALNIKGLSRKQVQRGDLLCAPSAPVTMTDSCIVRLDDRYSDASLTRSTEVEVAVGTWHGLAQCIPLPNTRLARLLFRQPRPMFFGQRLAIIQSSGHGLLAQADVVWTSFIAKARKRAIYQALSDLPQGLTANAQLDMLLQLQGYYSVALLCGEPATQGVVEGQYVFDPQWLAEAQARIIQQLSEGRAMGPGELSSSLQMESDIVQVLTQQLKQQDRIFYSYAKWQLGSGQSEDELPEVAQTILRLAREAGAAGLELNKVSLGQDKKWLRQLAHQKYITAIDEQIYFDMGVYQALVHQAIGENQPHDRVTLQEIKQRVDLSRKYLIPFVNRMEKDGWLRRDDEVRIILKSASE</sequence>
<keyword evidence="4" id="KW-0547">Nucleotide-binding</keyword>
<dbReference type="Gene3D" id="2.40.30.10">
    <property type="entry name" value="Translation factors"/>
    <property type="match status" value="1"/>
</dbReference>
<dbReference type="GO" id="GO:0001514">
    <property type="term" value="P:selenocysteine incorporation"/>
    <property type="evidence" value="ECO:0007669"/>
    <property type="project" value="InterPro"/>
</dbReference>
<comment type="subcellular location">
    <subcellularLocation>
        <location evidence="1">Cytoplasm</location>
    </subcellularLocation>
</comment>
<dbReference type="InParanoid" id="A0A0Q2M955"/>
<evidence type="ECO:0000256" key="5">
    <source>
        <dbReference type="ARBA" id="ARBA00022917"/>
    </source>
</evidence>
<dbReference type="AlphaFoldDB" id="A0A0Q2M955"/>
<evidence type="ECO:0000256" key="2">
    <source>
        <dbReference type="ARBA" id="ARBA00015953"/>
    </source>
</evidence>
<reference evidence="10 11" key="1">
    <citation type="submission" date="2015-08" db="EMBL/GenBank/DDBJ databases">
        <title>Antibacterial properties of a collection of Vibrionaceae strains.</title>
        <authorList>
            <person name="Giubergia S."/>
        </authorList>
    </citation>
    <scope>NUCLEOTIDE SEQUENCE [LARGE SCALE GENOMIC DNA]</scope>
    <source>
        <strain evidence="10 11">S0821</strain>
    </source>
</reference>
<evidence type="ECO:0000259" key="9">
    <source>
        <dbReference type="PROSITE" id="PS51722"/>
    </source>
</evidence>
<dbReference type="EMBL" id="LKHS01000017">
    <property type="protein sequence ID" value="KQH84593.1"/>
    <property type="molecule type" value="Genomic_DNA"/>
</dbReference>
<dbReference type="NCBIfam" id="TIGR00231">
    <property type="entry name" value="small_GTP"/>
    <property type="match status" value="1"/>
</dbReference>
<protein>
    <recommendedName>
        <fullName evidence="2">Selenocysteine-specific elongation factor</fullName>
    </recommendedName>
    <alternativeName>
        <fullName evidence="8">SelB translation factor</fullName>
    </alternativeName>
</protein>
<dbReference type="InterPro" id="IPR036388">
    <property type="entry name" value="WH-like_DNA-bd_sf"/>
</dbReference>
<evidence type="ECO:0000256" key="1">
    <source>
        <dbReference type="ARBA" id="ARBA00004496"/>
    </source>
</evidence>
<dbReference type="InterPro" id="IPR015191">
    <property type="entry name" value="SelB_WHD4"/>
</dbReference>
<dbReference type="GO" id="GO:0005737">
    <property type="term" value="C:cytoplasm"/>
    <property type="evidence" value="ECO:0007669"/>
    <property type="project" value="UniProtKB-SubCell"/>
</dbReference>
<dbReference type="Proteomes" id="UP000051221">
    <property type="component" value="Unassembled WGS sequence"/>
</dbReference>
<dbReference type="InterPro" id="IPR004161">
    <property type="entry name" value="EFTu-like_2"/>
</dbReference>
<dbReference type="PANTHER" id="PTHR43721:SF9">
    <property type="entry name" value="GTP-BINDING PROTEIN 1"/>
    <property type="match status" value="1"/>
</dbReference>
<dbReference type="GO" id="GO:0003746">
    <property type="term" value="F:translation elongation factor activity"/>
    <property type="evidence" value="ECO:0007669"/>
    <property type="project" value="UniProtKB-KW"/>
</dbReference>
<keyword evidence="6" id="KW-0342">GTP-binding</keyword>
<comment type="function">
    <text evidence="7">Translation factor necessary for the incorporation of selenocysteine into proteins. It probably replaces EF-Tu for the insertion of selenocysteine directed by the UGA codon. SelB binds GTP and GDP.</text>
</comment>
<dbReference type="InterPro" id="IPR009000">
    <property type="entry name" value="Transl_B-barrel_sf"/>
</dbReference>
<dbReference type="InterPro" id="IPR050055">
    <property type="entry name" value="EF-Tu_GTPase"/>
</dbReference>
<accession>A0A0Q2M955</accession>
<evidence type="ECO:0000313" key="11">
    <source>
        <dbReference type="Proteomes" id="UP000051221"/>
    </source>
</evidence>
<dbReference type="NCBIfam" id="TIGR00475">
    <property type="entry name" value="selB"/>
    <property type="match status" value="1"/>
</dbReference>
<gene>
    <name evidence="10" type="ORF">AMR76_17450</name>
</gene>
<comment type="caution">
    <text evidence="10">The sequence shown here is derived from an EMBL/GenBank/DDBJ whole genome shotgun (WGS) entry which is preliminary data.</text>
</comment>
<dbReference type="Pfam" id="PF00009">
    <property type="entry name" value="GTP_EFTU"/>
    <property type="match status" value="1"/>
</dbReference>
<dbReference type="SUPFAM" id="SSF46785">
    <property type="entry name" value="Winged helix' DNA-binding domain"/>
    <property type="match status" value="1"/>
</dbReference>
<dbReference type="GO" id="GO:0003723">
    <property type="term" value="F:RNA binding"/>
    <property type="evidence" value="ECO:0007669"/>
    <property type="project" value="InterPro"/>
</dbReference>
<dbReference type="SUPFAM" id="SSF50447">
    <property type="entry name" value="Translation proteins"/>
    <property type="match status" value="1"/>
</dbReference>
<keyword evidence="3" id="KW-0963">Cytoplasm</keyword>
<proteinExistence type="predicted"/>
<dbReference type="InterPro" id="IPR027417">
    <property type="entry name" value="P-loop_NTPase"/>
</dbReference>
<dbReference type="InterPro" id="IPR000795">
    <property type="entry name" value="T_Tr_GTP-bd_dom"/>
</dbReference>
<dbReference type="FunCoup" id="A0A0Q2M955">
    <property type="interactions" value="137"/>
</dbReference>
<keyword evidence="11" id="KW-1185">Reference proteome</keyword>
<evidence type="ECO:0000313" key="10">
    <source>
        <dbReference type="EMBL" id="KQH84593.1"/>
    </source>
</evidence>
<evidence type="ECO:0000256" key="6">
    <source>
        <dbReference type="ARBA" id="ARBA00023134"/>
    </source>
</evidence>
<dbReference type="GO" id="GO:0005525">
    <property type="term" value="F:GTP binding"/>
    <property type="evidence" value="ECO:0007669"/>
    <property type="project" value="UniProtKB-KW"/>
</dbReference>
<evidence type="ECO:0000256" key="3">
    <source>
        <dbReference type="ARBA" id="ARBA00022490"/>
    </source>
</evidence>
<dbReference type="InterPro" id="IPR036390">
    <property type="entry name" value="WH_DNA-bd_sf"/>
</dbReference>
<dbReference type="Pfam" id="PF03144">
    <property type="entry name" value="GTP_EFTU_D2"/>
    <property type="match status" value="1"/>
</dbReference>
<name>A0A0Q2M955_VIBFU</name>
<organism evidence="10 11">
    <name type="scientific">Vibrio furnissii</name>
    <dbReference type="NCBI Taxonomy" id="29494"/>
    <lineage>
        <taxon>Bacteria</taxon>
        <taxon>Pseudomonadati</taxon>
        <taxon>Pseudomonadota</taxon>
        <taxon>Gammaproteobacteria</taxon>
        <taxon>Vibrionales</taxon>
        <taxon>Vibrionaceae</taxon>
        <taxon>Vibrio</taxon>
    </lineage>
</organism>
<dbReference type="Gene3D" id="1.10.10.10">
    <property type="entry name" value="Winged helix-like DNA-binding domain superfamily/Winged helix DNA-binding domain"/>
    <property type="match status" value="1"/>
</dbReference>
<dbReference type="GO" id="GO:0003924">
    <property type="term" value="F:GTPase activity"/>
    <property type="evidence" value="ECO:0007669"/>
    <property type="project" value="InterPro"/>
</dbReference>
<dbReference type="PANTHER" id="PTHR43721">
    <property type="entry name" value="ELONGATION FACTOR TU-RELATED"/>
    <property type="match status" value="1"/>
</dbReference>
<keyword evidence="10" id="KW-0251">Elongation factor</keyword>
<keyword evidence="5" id="KW-0648">Protein biosynthesis</keyword>
<dbReference type="SUPFAM" id="SSF52540">
    <property type="entry name" value="P-loop containing nucleoside triphosphate hydrolases"/>
    <property type="match status" value="1"/>
</dbReference>